<dbReference type="PROSITE" id="PS00113">
    <property type="entry name" value="ADENYLATE_KINASE"/>
    <property type="match status" value="1"/>
</dbReference>
<dbReference type="OrthoDB" id="439792at2759"/>
<dbReference type="SUPFAM" id="SSF57774">
    <property type="entry name" value="Microbial and mitochondrial ADK, insert 'zinc finger' domain"/>
    <property type="match status" value="1"/>
</dbReference>
<evidence type="ECO:0000256" key="5">
    <source>
        <dbReference type="ARBA" id="ARBA00022777"/>
    </source>
</evidence>
<dbReference type="CDD" id="cd01428">
    <property type="entry name" value="ADK"/>
    <property type="match status" value="1"/>
</dbReference>
<dbReference type="SMART" id="SM00698">
    <property type="entry name" value="MORN"/>
    <property type="match status" value="5"/>
</dbReference>
<evidence type="ECO:0000256" key="4">
    <source>
        <dbReference type="ARBA" id="ARBA00022741"/>
    </source>
</evidence>
<dbReference type="SUPFAM" id="SSF82185">
    <property type="entry name" value="Histone H3 K4-specific methyltransferase SET7/9 N-terminal domain"/>
    <property type="match status" value="1"/>
</dbReference>
<dbReference type="InterPro" id="IPR006259">
    <property type="entry name" value="Adenyl_kin_sub"/>
</dbReference>
<reference evidence="8" key="1">
    <citation type="submission" date="2021-05" db="EMBL/GenBank/DDBJ databases">
        <title>The genome of the haptophyte Pavlova lutheri (Diacronema luteri, Pavlovales) - a model for lipid biosynthesis in eukaryotic algae.</title>
        <authorList>
            <person name="Hulatt C.J."/>
            <person name="Posewitz M.C."/>
        </authorList>
    </citation>
    <scope>NUCLEOTIDE SEQUENCE</scope>
    <source>
        <strain evidence="8">NIVA-4/92</strain>
    </source>
</reference>
<dbReference type="SUPFAM" id="SSF52540">
    <property type="entry name" value="P-loop containing nucleoside triphosphate hydrolases"/>
    <property type="match status" value="1"/>
</dbReference>
<gene>
    <name evidence="8" type="ORF">KFE25_000922</name>
</gene>
<comment type="caution">
    <text evidence="8">The sequence shown here is derived from an EMBL/GenBank/DDBJ whole genome shotgun (WGS) entry which is preliminary data.</text>
</comment>
<dbReference type="EMBL" id="JAGTXO010000039">
    <property type="protein sequence ID" value="KAG8459566.1"/>
    <property type="molecule type" value="Genomic_DNA"/>
</dbReference>
<dbReference type="NCBIfam" id="TIGR01351">
    <property type="entry name" value="adk"/>
    <property type="match status" value="1"/>
</dbReference>
<keyword evidence="9" id="KW-1185">Reference proteome</keyword>
<feature type="compositionally biased region" description="Acidic residues" evidence="7">
    <location>
        <begin position="64"/>
        <end position="88"/>
    </location>
</feature>
<dbReference type="FunFam" id="2.20.110.10:FF:000002">
    <property type="entry name" value="Phosphatidylinositol 4-phosphate 5-kinase 8"/>
    <property type="match status" value="1"/>
</dbReference>
<dbReference type="AlphaFoldDB" id="A0A8J5X2Z5"/>
<dbReference type="GO" id="GO:0004017">
    <property type="term" value="F:AMP kinase activity"/>
    <property type="evidence" value="ECO:0007669"/>
    <property type="project" value="InterPro"/>
</dbReference>
<evidence type="ECO:0000256" key="1">
    <source>
        <dbReference type="ARBA" id="ARBA00007220"/>
    </source>
</evidence>
<proteinExistence type="inferred from homology"/>
<evidence type="ECO:0000256" key="2">
    <source>
        <dbReference type="ARBA" id="ARBA00022679"/>
    </source>
</evidence>
<keyword evidence="3" id="KW-0677">Repeat</keyword>
<dbReference type="InterPro" id="IPR000850">
    <property type="entry name" value="Adenylat/UMP-CMP_kin"/>
</dbReference>
<evidence type="ECO:0000256" key="6">
    <source>
        <dbReference type="RuleBase" id="RU003330"/>
    </source>
</evidence>
<comment type="similarity">
    <text evidence="1 6">Belongs to the adenylate kinase family.</text>
</comment>
<keyword evidence="2 6" id="KW-0808">Transferase</keyword>
<keyword evidence="5 6" id="KW-0418">Kinase</keyword>
<dbReference type="Pfam" id="PF02493">
    <property type="entry name" value="MORN"/>
    <property type="match status" value="5"/>
</dbReference>
<organism evidence="8 9">
    <name type="scientific">Diacronema lutheri</name>
    <name type="common">Unicellular marine alga</name>
    <name type="synonym">Monochrysis lutheri</name>
    <dbReference type="NCBI Taxonomy" id="2081491"/>
    <lineage>
        <taxon>Eukaryota</taxon>
        <taxon>Haptista</taxon>
        <taxon>Haptophyta</taxon>
        <taxon>Pavlovophyceae</taxon>
        <taxon>Pavlovales</taxon>
        <taxon>Pavlovaceae</taxon>
        <taxon>Diacronema</taxon>
    </lineage>
</organism>
<name>A0A8J5X2Z5_DIALT</name>
<evidence type="ECO:0000313" key="8">
    <source>
        <dbReference type="EMBL" id="KAG8459566.1"/>
    </source>
</evidence>
<keyword evidence="4" id="KW-0547">Nucleotide-binding</keyword>
<evidence type="ECO:0000256" key="7">
    <source>
        <dbReference type="SAM" id="MobiDB-lite"/>
    </source>
</evidence>
<dbReference type="InterPro" id="IPR027417">
    <property type="entry name" value="P-loop_NTPase"/>
</dbReference>
<evidence type="ECO:0000256" key="3">
    <source>
        <dbReference type="ARBA" id="ARBA00022737"/>
    </source>
</evidence>
<dbReference type="GO" id="GO:0005524">
    <property type="term" value="F:ATP binding"/>
    <property type="evidence" value="ECO:0007669"/>
    <property type="project" value="InterPro"/>
</dbReference>
<dbReference type="PRINTS" id="PR00094">
    <property type="entry name" value="ADENYLTKNASE"/>
</dbReference>
<accession>A0A8J5X2Z5</accession>
<evidence type="ECO:0008006" key="10">
    <source>
        <dbReference type="Google" id="ProtNLM"/>
    </source>
</evidence>
<dbReference type="Gene3D" id="3.40.50.300">
    <property type="entry name" value="P-loop containing nucleotide triphosphate hydrolases"/>
    <property type="match status" value="1"/>
</dbReference>
<dbReference type="InterPro" id="IPR036193">
    <property type="entry name" value="ADK_active_lid_dom_sf"/>
</dbReference>
<sequence length="555" mass="59793">MEQVDLVAALRGAVDALEHEAVAAHIVQADAWGVDDKAHAVWAKMQSTRKGKFPWNKQKPPRDEGEEGEDEPEAEAEEEEEEDEPVDFADEEWQGETADEIFGERTPHKFTVAKVVRLGVYAGGRAPRPADADVPFDAMVTARSGYGVNLAPGGAVYAGYFEGNERAGSGAMLYPKTGLYVGAWKGGLRHGHGTMAYADGSIYEGAWAFGKRHGKGTFVYANGDRYVGHFFNGVKEGTGVYRAVGAETKFEASFGDGQLLAGKALTADGSAYYGTFKKGAADGKGAWALSNGVVAEGVFVGKLPDDADPEDEGARLAYHWQGGALSTVGTATDEVLRATLCIVKPKPKIVIAGPPAGGKGTQCELIKAHYGCHHISTGDMLRAAAADEENEIGQKAKEKMEAGELVPDELICGLLKQELEKPEAKENGWLLDGFPRTGGQVKAMERMFIVPNKVIMLQVPDDVLLKRVLGRRMDPETGKIYHIEMNPVPDDDDKAAIEARLITREDDTEEKFSKRIAAFHENEAVILAAYPGARVLDGNRAPDDVSVDITAYLNA</sequence>
<dbReference type="Pfam" id="PF00406">
    <property type="entry name" value="ADK"/>
    <property type="match status" value="1"/>
</dbReference>
<dbReference type="InterPro" id="IPR003409">
    <property type="entry name" value="MORN"/>
</dbReference>
<dbReference type="HAMAP" id="MF_00235">
    <property type="entry name" value="Adenylate_kinase_Adk"/>
    <property type="match status" value="1"/>
</dbReference>
<feature type="region of interest" description="Disordered" evidence="7">
    <location>
        <begin position="50"/>
        <end position="88"/>
    </location>
</feature>
<dbReference type="Gene3D" id="2.20.110.10">
    <property type="entry name" value="Histone H3 K4-specific methyltransferase SET7/9 N-terminal domain"/>
    <property type="match status" value="2"/>
</dbReference>
<dbReference type="Proteomes" id="UP000751190">
    <property type="component" value="Unassembled WGS sequence"/>
</dbReference>
<evidence type="ECO:0000313" key="9">
    <source>
        <dbReference type="Proteomes" id="UP000751190"/>
    </source>
</evidence>
<dbReference type="PANTHER" id="PTHR23359">
    <property type="entry name" value="NUCLEOTIDE KINASE"/>
    <property type="match status" value="1"/>
</dbReference>
<protein>
    <recommendedName>
        <fullName evidence="10">Adenylate kinase</fullName>
    </recommendedName>
</protein>
<dbReference type="InterPro" id="IPR033690">
    <property type="entry name" value="Adenylat_kinase_CS"/>
</dbReference>